<feature type="transmembrane region" description="Helical" evidence="1">
    <location>
        <begin position="73"/>
        <end position="93"/>
    </location>
</feature>
<dbReference type="Proteomes" id="UP000318102">
    <property type="component" value="Unassembled WGS sequence"/>
</dbReference>
<evidence type="ECO:0000313" key="3">
    <source>
        <dbReference type="Proteomes" id="UP000318102"/>
    </source>
</evidence>
<dbReference type="AlphaFoldDB" id="A0A559IXM0"/>
<dbReference type="EMBL" id="VNJK01000001">
    <property type="protein sequence ID" value="TVX92337.1"/>
    <property type="molecule type" value="Genomic_DNA"/>
</dbReference>
<feature type="transmembrane region" description="Helical" evidence="1">
    <location>
        <begin position="6"/>
        <end position="29"/>
    </location>
</feature>
<gene>
    <name evidence="2" type="ORF">FPZ44_04220</name>
</gene>
<organism evidence="2 3">
    <name type="scientific">Paenibacillus agilis</name>
    <dbReference type="NCBI Taxonomy" id="3020863"/>
    <lineage>
        <taxon>Bacteria</taxon>
        <taxon>Bacillati</taxon>
        <taxon>Bacillota</taxon>
        <taxon>Bacilli</taxon>
        <taxon>Bacillales</taxon>
        <taxon>Paenibacillaceae</taxon>
        <taxon>Paenibacillus</taxon>
    </lineage>
</organism>
<keyword evidence="1" id="KW-1133">Transmembrane helix</keyword>
<evidence type="ECO:0000313" key="2">
    <source>
        <dbReference type="EMBL" id="TVX92337.1"/>
    </source>
</evidence>
<keyword evidence="1" id="KW-0472">Membrane</keyword>
<reference evidence="2 3" key="1">
    <citation type="submission" date="2019-07" db="EMBL/GenBank/DDBJ databases">
        <authorList>
            <person name="Kim J."/>
        </authorList>
    </citation>
    <scope>NUCLEOTIDE SEQUENCE [LARGE SCALE GENOMIC DNA]</scope>
    <source>
        <strain evidence="2 3">N4</strain>
    </source>
</reference>
<sequence length="141" mass="15218">MASVFWTIHFMAVALIGFYGLAPFFANNLKKAAPGAQEGVLSTMIVGNRIAQYILVVQFITGGYMMTKAGVSYVWMGVVTVLLLAMFAFSGIMGKKMKVALQAAKNNQSDTASISKVVTFSSIIFVLFIGMLVLMQNSSII</sequence>
<protein>
    <recommendedName>
        <fullName evidence="4">DUF2269 family protein</fullName>
    </recommendedName>
</protein>
<evidence type="ECO:0008006" key="4">
    <source>
        <dbReference type="Google" id="ProtNLM"/>
    </source>
</evidence>
<keyword evidence="3" id="KW-1185">Reference proteome</keyword>
<evidence type="ECO:0000256" key="1">
    <source>
        <dbReference type="SAM" id="Phobius"/>
    </source>
</evidence>
<dbReference type="RefSeq" id="WP_144987702.1">
    <property type="nucleotide sequence ID" value="NZ_VNJK01000001.1"/>
</dbReference>
<keyword evidence="1" id="KW-0812">Transmembrane</keyword>
<comment type="caution">
    <text evidence="2">The sequence shown here is derived from an EMBL/GenBank/DDBJ whole genome shotgun (WGS) entry which is preliminary data.</text>
</comment>
<proteinExistence type="predicted"/>
<feature type="transmembrane region" description="Helical" evidence="1">
    <location>
        <begin position="50"/>
        <end position="67"/>
    </location>
</feature>
<accession>A0A559IXM0</accession>
<name>A0A559IXM0_9BACL</name>
<dbReference type="OrthoDB" id="2886943at2"/>
<feature type="transmembrane region" description="Helical" evidence="1">
    <location>
        <begin position="114"/>
        <end position="135"/>
    </location>
</feature>